<evidence type="ECO:0000256" key="2">
    <source>
        <dbReference type="SAM" id="MobiDB-lite"/>
    </source>
</evidence>
<feature type="compositionally biased region" description="Low complexity" evidence="2">
    <location>
        <begin position="48"/>
        <end position="78"/>
    </location>
</feature>
<protein>
    <submittedName>
        <fullName evidence="3">Putative RNA-binding protein with PIN domain</fullName>
    </submittedName>
</protein>
<keyword evidence="4" id="KW-1185">Reference proteome</keyword>
<organism evidence="3 4">
    <name type="scientific">Pseudonocardia endophytica</name>
    <dbReference type="NCBI Taxonomy" id="401976"/>
    <lineage>
        <taxon>Bacteria</taxon>
        <taxon>Bacillati</taxon>
        <taxon>Actinomycetota</taxon>
        <taxon>Actinomycetes</taxon>
        <taxon>Pseudonocardiales</taxon>
        <taxon>Pseudonocardiaceae</taxon>
        <taxon>Pseudonocardia</taxon>
    </lineage>
</organism>
<feature type="coiled-coil region" evidence="1">
    <location>
        <begin position="335"/>
        <end position="369"/>
    </location>
</feature>
<feature type="compositionally biased region" description="Gly residues" evidence="2">
    <location>
        <begin position="79"/>
        <end position="101"/>
    </location>
</feature>
<dbReference type="Pfam" id="PF05991">
    <property type="entry name" value="NYN_YacP"/>
    <property type="match status" value="1"/>
</dbReference>
<dbReference type="PANTHER" id="PTHR34547:SF1">
    <property type="entry name" value="YACP-LIKE NYN DOMAIN PROTEIN"/>
    <property type="match status" value="1"/>
</dbReference>
<sequence length="563" mass="58185">MAPSGTVGAGGSAATSSSPVTAEPVSGDSTAAVEEADLGPVGSDAVDDALAPDGAAVGAGGPTPDVTAEAVGRAVDGGAVDGGASDGGALDGGASDGGALDGGTSDDAALDGVAADGVAAHDAASGGAHTEPEVELDPWTQMPDPLRTRLAEIGATALGGMSQADVPASLRRFARFTPAKRARLGGTVLCAELERSEVFRTAVVAWWTAERPGELTTTADDRLDAAAAALLTGAHDAPRLVAAAERHGELGEVRAERDEALARVDKLTAEMERLRGELVEARDQARTAAQHREAEYQQLRRTVSDQGTKLRAATDARTELEETVARLRSGSDERVDEARAECTRLQDALEQERRKSERAAREVAAARQAAREARQGDEVRLSLLLDTLGGAVNGMRRELSLGGDGPRPGDTVRGARGITSAGGTPVDDLASLDSLLALPAVHLVVDGYNVSKTGYPDLPLADQRTRLVTQLAALRSRTGIEITVVFDGAAVVAAPLHGTRGVRVLFSEPDVLADDVVRDLVAAEPRGRPLLVATSDQEVVRSVRRRGAHTVPSAVLLQRLRAA</sequence>
<name>A0A4R1HR71_PSEEN</name>
<evidence type="ECO:0000256" key="1">
    <source>
        <dbReference type="SAM" id="Coils"/>
    </source>
</evidence>
<dbReference type="Proteomes" id="UP000295560">
    <property type="component" value="Unassembled WGS sequence"/>
</dbReference>
<feature type="region of interest" description="Disordered" evidence="2">
    <location>
        <begin position="120"/>
        <end position="140"/>
    </location>
</feature>
<feature type="region of interest" description="Disordered" evidence="2">
    <location>
        <begin position="1"/>
        <end position="105"/>
    </location>
</feature>
<dbReference type="EMBL" id="SMFZ01000001">
    <property type="protein sequence ID" value="TCK25077.1"/>
    <property type="molecule type" value="Genomic_DNA"/>
</dbReference>
<feature type="compositionally biased region" description="Low complexity" evidence="2">
    <location>
        <begin position="120"/>
        <end position="129"/>
    </location>
</feature>
<dbReference type="InterPro" id="IPR010298">
    <property type="entry name" value="YacP-like"/>
</dbReference>
<gene>
    <name evidence="3" type="ORF">EV378_0874</name>
</gene>
<evidence type="ECO:0000313" key="3">
    <source>
        <dbReference type="EMBL" id="TCK25077.1"/>
    </source>
</evidence>
<keyword evidence="1" id="KW-0175">Coiled coil</keyword>
<evidence type="ECO:0000313" key="4">
    <source>
        <dbReference type="Proteomes" id="UP000295560"/>
    </source>
</evidence>
<dbReference type="AlphaFoldDB" id="A0A4R1HR71"/>
<comment type="caution">
    <text evidence="3">The sequence shown here is derived from an EMBL/GenBank/DDBJ whole genome shotgun (WGS) entry which is preliminary data.</text>
</comment>
<dbReference type="PANTHER" id="PTHR34547">
    <property type="entry name" value="YACP-LIKE NYN DOMAIN PROTEIN"/>
    <property type="match status" value="1"/>
</dbReference>
<feature type="compositionally biased region" description="Low complexity" evidence="2">
    <location>
        <begin position="1"/>
        <end position="22"/>
    </location>
</feature>
<proteinExistence type="predicted"/>
<accession>A0A4R1HR71</accession>
<reference evidence="3 4" key="1">
    <citation type="submission" date="2019-03" db="EMBL/GenBank/DDBJ databases">
        <title>Sequencing the genomes of 1000 actinobacteria strains.</title>
        <authorList>
            <person name="Klenk H.-P."/>
        </authorList>
    </citation>
    <scope>NUCLEOTIDE SEQUENCE [LARGE SCALE GENOMIC DNA]</scope>
    <source>
        <strain evidence="3 4">DSM 44969</strain>
    </source>
</reference>
<feature type="coiled-coil region" evidence="1">
    <location>
        <begin position="250"/>
        <end position="302"/>
    </location>
</feature>